<proteinExistence type="predicted"/>
<comment type="caution">
    <text evidence="2">The sequence shown here is derived from an EMBL/GenBank/DDBJ whole genome shotgun (WGS) entry which is preliminary data.</text>
</comment>
<reference evidence="2 3" key="1">
    <citation type="submission" date="2021-03" db="EMBL/GenBank/DDBJ databases">
        <title>Enterococcal diversity collection.</title>
        <authorList>
            <person name="Gilmore M.S."/>
            <person name="Schwartzman J."/>
            <person name="Van Tyne D."/>
            <person name="Martin M."/>
            <person name="Earl A.M."/>
            <person name="Manson A.L."/>
            <person name="Straub T."/>
            <person name="Salamzade R."/>
            <person name="Saavedra J."/>
            <person name="Lebreton F."/>
            <person name="Prichula J."/>
            <person name="Schaufler K."/>
            <person name="Gaca A."/>
            <person name="Sgardioli B."/>
            <person name="Wagenaar J."/>
            <person name="Strong T."/>
        </authorList>
    </citation>
    <scope>NUCLEOTIDE SEQUENCE [LARGE SCALE GENOMIC DNA]</scope>
    <source>
        <strain evidence="2 3">669A</strain>
    </source>
</reference>
<dbReference type="EMBL" id="JAFREM010000015">
    <property type="protein sequence ID" value="MBO1306357.1"/>
    <property type="molecule type" value="Genomic_DNA"/>
</dbReference>
<feature type="transmembrane region" description="Helical" evidence="1">
    <location>
        <begin position="42"/>
        <end position="61"/>
    </location>
</feature>
<keyword evidence="1" id="KW-0472">Membrane</keyword>
<dbReference type="RefSeq" id="WP_207673288.1">
    <property type="nucleotide sequence ID" value="NZ_JAFREM010000015.1"/>
</dbReference>
<keyword evidence="1" id="KW-0812">Transmembrane</keyword>
<evidence type="ECO:0000256" key="1">
    <source>
        <dbReference type="SAM" id="Phobius"/>
    </source>
</evidence>
<dbReference type="Proteomes" id="UP000664601">
    <property type="component" value="Unassembled WGS sequence"/>
</dbReference>
<accession>A0ABS3L9Q0</accession>
<evidence type="ECO:0000313" key="3">
    <source>
        <dbReference type="Proteomes" id="UP000664601"/>
    </source>
</evidence>
<keyword evidence="3" id="KW-1185">Reference proteome</keyword>
<name>A0ABS3L9Q0_9ENTE</name>
<feature type="transmembrane region" description="Helical" evidence="1">
    <location>
        <begin position="12"/>
        <end position="36"/>
    </location>
</feature>
<gene>
    <name evidence="2" type="ORF">JZO70_09310</name>
</gene>
<organism evidence="2 3">
    <name type="scientific">Candidatus Enterococcus moelleringii</name>
    <dbReference type="NCBI Taxonomy" id="2815325"/>
    <lineage>
        <taxon>Bacteria</taxon>
        <taxon>Bacillati</taxon>
        <taxon>Bacillota</taxon>
        <taxon>Bacilli</taxon>
        <taxon>Lactobacillales</taxon>
        <taxon>Enterococcaceae</taxon>
        <taxon>Enterococcus</taxon>
    </lineage>
</organism>
<evidence type="ECO:0000313" key="2">
    <source>
        <dbReference type="EMBL" id="MBO1306357.1"/>
    </source>
</evidence>
<keyword evidence="1" id="KW-1133">Transmembrane helix</keyword>
<protein>
    <submittedName>
        <fullName evidence="2">Uncharacterized protein</fullName>
    </submittedName>
</protein>
<sequence length="169" mass="19927">MQTKIFSYDKLLFFFDVKLTGGFSGIITVVCLYLGIAGRVNRGILFFIALIAFYTFWNSFIGKCNTQQVKISETTLSFESLGREDSYKIDEIKKIRVREFPTGGKMYIRINDYNLLKGRYWVQFKKFNDGQDLMRQILDIEYKIHPETLKARARRVNTQYLELEKKRGQ</sequence>